<evidence type="ECO:0000256" key="1">
    <source>
        <dbReference type="ARBA" id="ARBA00001964"/>
    </source>
</evidence>
<dbReference type="InterPro" id="IPR041621">
    <property type="entry name" value="PDH_E1_M"/>
</dbReference>
<evidence type="ECO:0000256" key="7">
    <source>
        <dbReference type="ARBA" id="ARBA00051231"/>
    </source>
</evidence>
<comment type="function">
    <text evidence="8">Component of the pyruvate dehydrogenase (PDH) complex, that catalyzes the overall conversion of pyruvate to acetyl-CoA and CO(2).</text>
</comment>
<reference evidence="13" key="1">
    <citation type="journal article" date="2014" name="Int. J. Syst. Evol. Microbiol.">
        <title>Complete genome sequence of Corynebacterium casei LMG S-19264T (=DSM 44701T), isolated from a smear-ripened cheese.</title>
        <authorList>
            <consortium name="US DOE Joint Genome Institute (JGI-PGF)"/>
            <person name="Walter F."/>
            <person name="Albersmeier A."/>
            <person name="Kalinowski J."/>
            <person name="Ruckert C."/>
        </authorList>
    </citation>
    <scope>NUCLEOTIDE SEQUENCE</scope>
    <source>
        <strain evidence="13">JCM 5069</strain>
    </source>
</reference>
<dbReference type="PANTHER" id="PTHR43825:SF3">
    <property type="entry name" value="PYRUVATE DEHYDROGENASE E1 COMPONENT"/>
    <property type="match status" value="1"/>
</dbReference>
<feature type="domain" description="Transketolase N-terminal" evidence="10">
    <location>
        <begin position="164"/>
        <end position="319"/>
    </location>
</feature>
<dbReference type="Gene3D" id="3.40.50.920">
    <property type="match status" value="1"/>
</dbReference>
<accession>A0A919L5K4</accession>
<dbReference type="RefSeq" id="WP_189935494.1">
    <property type="nucleotide sequence ID" value="NZ_BNCD01000015.1"/>
</dbReference>
<evidence type="ECO:0000256" key="4">
    <source>
        <dbReference type="ARBA" id="ARBA00023002"/>
    </source>
</evidence>
<dbReference type="PIRSF" id="PIRSF000156">
    <property type="entry name" value="Pyruvate_dh_E1"/>
    <property type="match status" value="1"/>
</dbReference>
<dbReference type="InterPro" id="IPR004660">
    <property type="entry name" value="PDH_E1"/>
</dbReference>
<dbReference type="Pfam" id="PF00456">
    <property type="entry name" value="Transketolase_N"/>
    <property type="match status" value="1"/>
</dbReference>
<dbReference type="AlphaFoldDB" id="A0A919L5K4"/>
<comment type="cofactor">
    <cofactor evidence="9">
        <name>Mg(2+)</name>
        <dbReference type="ChEBI" id="CHEBI:18420"/>
    </cofactor>
</comment>
<dbReference type="Pfam" id="PF17831">
    <property type="entry name" value="PDH_E1_M"/>
    <property type="match status" value="1"/>
</dbReference>
<evidence type="ECO:0000313" key="13">
    <source>
        <dbReference type="EMBL" id="GHH84309.1"/>
    </source>
</evidence>
<organism evidence="13 14">
    <name type="scientific">Streptomyces sulfonofaciens</name>
    <dbReference type="NCBI Taxonomy" id="68272"/>
    <lineage>
        <taxon>Bacteria</taxon>
        <taxon>Bacillati</taxon>
        <taxon>Actinomycetota</taxon>
        <taxon>Actinomycetes</taxon>
        <taxon>Kitasatosporales</taxon>
        <taxon>Streptomycetaceae</taxon>
        <taxon>Streptomyces</taxon>
    </lineage>
</organism>
<dbReference type="FunFam" id="3.40.50.970:FF:000011">
    <property type="entry name" value="Pyruvate dehydrogenase E1 component"/>
    <property type="match status" value="1"/>
</dbReference>
<dbReference type="CDD" id="cd02017">
    <property type="entry name" value="TPP_E1_EcPDC_like"/>
    <property type="match status" value="1"/>
</dbReference>
<comment type="cofactor">
    <cofactor evidence="1 8">
        <name>thiamine diphosphate</name>
        <dbReference type="ChEBI" id="CHEBI:58937"/>
    </cofactor>
</comment>
<feature type="domain" description="Transketolase-like C-terminal" evidence="12">
    <location>
        <begin position="747"/>
        <end position="880"/>
    </location>
</feature>
<dbReference type="Pfam" id="PF22613">
    <property type="entry name" value="Transketolase_C_1"/>
    <property type="match status" value="1"/>
</dbReference>
<evidence type="ECO:0000259" key="12">
    <source>
        <dbReference type="Pfam" id="PF22613"/>
    </source>
</evidence>
<protein>
    <recommendedName>
        <fullName evidence="3 8">Pyruvate dehydrogenase E1 component</fullName>
        <ecNumber evidence="2 8">1.2.4.1</ecNumber>
    </recommendedName>
</protein>
<dbReference type="EC" id="1.2.4.1" evidence="2 8"/>
<dbReference type="InterPro" id="IPR009014">
    <property type="entry name" value="Transketo_C/PFOR_II"/>
</dbReference>
<dbReference type="NCBIfam" id="TIGR00759">
    <property type="entry name" value="aceE"/>
    <property type="match status" value="1"/>
</dbReference>
<dbReference type="SUPFAM" id="SSF52922">
    <property type="entry name" value="TK C-terminal domain-like"/>
    <property type="match status" value="1"/>
</dbReference>
<dbReference type="InterPro" id="IPR055152">
    <property type="entry name" value="Transketolase-like_C_2"/>
</dbReference>
<feature type="binding site" evidence="9">
    <location>
        <position position="257"/>
    </location>
    <ligand>
        <name>Mg(2+)</name>
        <dbReference type="ChEBI" id="CHEBI:18420"/>
    </ligand>
</feature>
<keyword evidence="5 8" id="KW-0786">Thiamine pyrophosphate</keyword>
<dbReference type="InterPro" id="IPR051157">
    <property type="entry name" value="PDH/Transketolase"/>
</dbReference>
<dbReference type="Proteomes" id="UP000603708">
    <property type="component" value="Unassembled WGS sequence"/>
</dbReference>
<evidence type="ECO:0000256" key="9">
    <source>
        <dbReference type="PIRSR" id="PIRSR000156-1"/>
    </source>
</evidence>
<gene>
    <name evidence="13" type="ORF">GCM10018793_48360</name>
</gene>
<keyword evidence="14" id="KW-1185">Reference proteome</keyword>
<evidence type="ECO:0000256" key="3">
    <source>
        <dbReference type="ARBA" id="ARBA00017172"/>
    </source>
</evidence>
<feature type="binding site" evidence="9">
    <location>
        <position position="287"/>
    </location>
    <ligand>
        <name>Mg(2+)</name>
        <dbReference type="ChEBI" id="CHEBI:18420"/>
    </ligand>
</feature>
<reference evidence="13" key="2">
    <citation type="submission" date="2020-09" db="EMBL/GenBank/DDBJ databases">
        <authorList>
            <person name="Sun Q."/>
            <person name="Ohkuma M."/>
        </authorList>
    </citation>
    <scope>NUCLEOTIDE SEQUENCE</scope>
    <source>
        <strain evidence="13">JCM 5069</strain>
    </source>
</reference>
<keyword evidence="9" id="KW-0479">Metal-binding</keyword>
<feature type="domain" description="Pyruvate dehydrogenase E1 component middle" evidence="11">
    <location>
        <begin position="506"/>
        <end position="733"/>
    </location>
</feature>
<dbReference type="InterPro" id="IPR035807">
    <property type="entry name" value="PDC_E1_N"/>
</dbReference>
<evidence type="ECO:0000313" key="14">
    <source>
        <dbReference type="Proteomes" id="UP000603708"/>
    </source>
</evidence>
<evidence type="ECO:0000259" key="11">
    <source>
        <dbReference type="Pfam" id="PF17831"/>
    </source>
</evidence>
<evidence type="ECO:0000259" key="10">
    <source>
        <dbReference type="Pfam" id="PF00456"/>
    </source>
</evidence>
<dbReference type="Gene3D" id="3.40.50.970">
    <property type="match status" value="2"/>
</dbReference>
<dbReference type="GO" id="GO:0000287">
    <property type="term" value="F:magnesium ion binding"/>
    <property type="evidence" value="ECO:0007669"/>
    <property type="project" value="UniProtKB-ARBA"/>
</dbReference>
<proteinExistence type="predicted"/>
<sequence>MVSGSDRNPIIIGGLPSQVPDFDPEETQEWLDSLDAAVDERGRERARYLMLRLIERARERHVAVPEMRSSDYVNTIATKDEPFFPGNEEIERKILNATRWNAAVMVSRAQRPGIGVGGHIATFASSASLYDVGFNHFFRGKDGDTSRSGGAESTGGRGGDQIFFQGHASPGIYARAYLLDRLTEDQLDGFRQEKSKAPNGLSSYPHPRLMPDFWEFPTVSMGLGPLGAIFQARMNRYMQARGIADTSGSHVWAFLGDGEMDEPESLGQLSIAAREGLDNLTFVVNCNLQRLDGPVRGNGKIIQELESQFRGAGWNVIKLVWDRSWDPLLAQDRDGILVNRLNNTPDGQFQTYATETGSYIRRHFFGDDQRLRAMVENMTDDQILHLGRGGHDHRKIYAAFSAAKAHKGQPTVILAQTVKGWTLGPNFEGRNATHQMKKLTVDDLKRFRDRLHLPISDRRLQEGPPPYYHPGRDSEEIQYMHDRRRALGGYVPTRVVRSKPLRLPGDKTYATVKKGSGHQSIATTMAFVRLLKDLMRDKEIGKRFVLIAPDEYRTFGMDSFFPSAKIYNPLGQQYESVDRELLLAYKESPTGQMLHDGISEAGCTASLIAAGSAYATHGEPLIPVYVFYSMFGFQRTGDQFWQMSDQLARGFVLGATAGRTTLTGEGLQHADGHSQLLASTNPACVAYDPAYGYEIAHIVQDGLRRMYGGSQEHPHGEDVFYYLTVYNEPIQHPAEPEGVDVEGILKGVYRLSAGDQGSVPAQVLASGVAVPWALEAQRILAADWDVRADVWSATSWNELRREAVEVEQHNLLHPDEEPRVPYVTRKFQGAQGPFVAVSDWMRSVPDQIARWVPGRYQSLGADGFGFADTRGAARRFFHIDAQSIVVAVLSELAAEGKVDRSVLKKAIDRYQLLDASAADPGVAGGDA</sequence>
<dbReference type="InterPro" id="IPR005474">
    <property type="entry name" value="Transketolase_N"/>
</dbReference>
<name>A0A919L5K4_9ACTN</name>
<dbReference type="PANTHER" id="PTHR43825">
    <property type="entry name" value="PYRUVATE DEHYDROGENASE E1 COMPONENT"/>
    <property type="match status" value="1"/>
</dbReference>
<comment type="caution">
    <text evidence="13">The sequence shown here is derived from an EMBL/GenBank/DDBJ whole genome shotgun (WGS) entry which is preliminary data.</text>
</comment>
<evidence type="ECO:0000256" key="2">
    <source>
        <dbReference type="ARBA" id="ARBA00012281"/>
    </source>
</evidence>
<keyword evidence="4 8" id="KW-0560">Oxidoreductase</keyword>
<evidence type="ECO:0000256" key="6">
    <source>
        <dbReference type="ARBA" id="ARBA00023317"/>
    </source>
</evidence>
<dbReference type="SUPFAM" id="SSF52518">
    <property type="entry name" value="Thiamin diphosphate-binding fold (THDP-binding)"/>
    <property type="match status" value="2"/>
</dbReference>
<dbReference type="GO" id="GO:0004739">
    <property type="term" value="F:pyruvate dehydrogenase (acetyl-transferring) activity"/>
    <property type="evidence" value="ECO:0007669"/>
    <property type="project" value="UniProtKB-EC"/>
</dbReference>
<comment type="catalytic activity">
    <reaction evidence="7 8">
        <text>N(6)-[(R)-lipoyl]-L-lysyl-[protein] + pyruvate + H(+) = N(6)-[(R)-S(8)-acetyldihydrolipoyl]-L-lysyl-[protein] + CO2</text>
        <dbReference type="Rhea" id="RHEA:19189"/>
        <dbReference type="Rhea" id="RHEA-COMP:10474"/>
        <dbReference type="Rhea" id="RHEA-COMP:10478"/>
        <dbReference type="ChEBI" id="CHEBI:15361"/>
        <dbReference type="ChEBI" id="CHEBI:15378"/>
        <dbReference type="ChEBI" id="CHEBI:16526"/>
        <dbReference type="ChEBI" id="CHEBI:83099"/>
        <dbReference type="ChEBI" id="CHEBI:83111"/>
        <dbReference type="EC" id="1.2.4.1"/>
    </reaction>
</comment>
<feature type="binding site" evidence="9">
    <location>
        <position position="289"/>
    </location>
    <ligand>
        <name>Mg(2+)</name>
        <dbReference type="ChEBI" id="CHEBI:18420"/>
    </ligand>
</feature>
<evidence type="ECO:0000256" key="8">
    <source>
        <dbReference type="PIRNR" id="PIRNR000156"/>
    </source>
</evidence>
<evidence type="ECO:0000256" key="5">
    <source>
        <dbReference type="ARBA" id="ARBA00023052"/>
    </source>
</evidence>
<keyword evidence="9" id="KW-0460">Magnesium</keyword>
<keyword evidence="6 8" id="KW-0670">Pyruvate</keyword>
<dbReference type="EMBL" id="BNCD01000015">
    <property type="protein sequence ID" value="GHH84309.1"/>
    <property type="molecule type" value="Genomic_DNA"/>
</dbReference>
<dbReference type="InterPro" id="IPR029061">
    <property type="entry name" value="THDP-binding"/>
</dbReference>